<reference evidence="3 4" key="1">
    <citation type="submission" date="2023-07" db="EMBL/GenBank/DDBJ databases">
        <title>Comparative genomics of wheat-associated soil bacteria to identify genetic determinants of phenazine resistance.</title>
        <authorList>
            <person name="Mouncey N."/>
        </authorList>
    </citation>
    <scope>NUCLEOTIDE SEQUENCE [LARGE SCALE GENOMIC DNA]</scope>
    <source>
        <strain evidence="3 4">W4I19-2</strain>
    </source>
</reference>
<organism evidence="3 4">
    <name type="scientific">Streptomyces achromogenes</name>
    <dbReference type="NCBI Taxonomy" id="67255"/>
    <lineage>
        <taxon>Bacteria</taxon>
        <taxon>Bacillati</taxon>
        <taxon>Actinomycetota</taxon>
        <taxon>Actinomycetes</taxon>
        <taxon>Kitasatosporales</taxon>
        <taxon>Streptomycetaceae</taxon>
        <taxon>Streptomyces</taxon>
    </lineage>
</organism>
<dbReference type="Proteomes" id="UP001243364">
    <property type="component" value="Unassembled WGS sequence"/>
</dbReference>
<protein>
    <submittedName>
        <fullName evidence="3">Uncharacterized protein</fullName>
    </submittedName>
</protein>
<proteinExistence type="predicted"/>
<keyword evidence="4" id="KW-1185">Reference proteome</keyword>
<name>A0ABU0PUU8_STRAH</name>
<feature type="region of interest" description="Disordered" evidence="1">
    <location>
        <begin position="44"/>
        <end position="82"/>
    </location>
</feature>
<keyword evidence="2" id="KW-0812">Transmembrane</keyword>
<comment type="caution">
    <text evidence="3">The sequence shown here is derived from an EMBL/GenBank/DDBJ whole genome shotgun (WGS) entry which is preliminary data.</text>
</comment>
<evidence type="ECO:0000313" key="3">
    <source>
        <dbReference type="EMBL" id="MDQ0681420.1"/>
    </source>
</evidence>
<accession>A0ABU0PUU8</accession>
<feature type="compositionally biased region" description="Low complexity" evidence="1">
    <location>
        <begin position="53"/>
        <end position="68"/>
    </location>
</feature>
<sequence length="331" mass="33833">MGDVLSSGPDRPPWRPSRRLTAVTAAVVSSAVIVVGIVAVVNEPDGRRPRAPESPSAAAPSGSAFPHGPDAPVGAGQTPGLVIAGAPLPRDATLIRRDRSAGAGPSTVVLRRSDGSGSLGRHGAVVTFPVAAPSRGSPVRVGEVSGRALAREVVWPVAGSYARVRGDLPRSELIAVAAATRVASGRPRVEAPRGLSVAATGTLWPVHVNETRYSSRVTGETDELSGGLTFTGVARCGGFEDALYATGAQPAGTVHGRPAVLTSAFGGNGALAWEPAPGVVAYVGYSGAHLDRGAVDALRRLAARTRLLSPAQWRTTGPWTSDQTNDLGRPD</sequence>
<evidence type="ECO:0000256" key="2">
    <source>
        <dbReference type="SAM" id="Phobius"/>
    </source>
</evidence>
<feature type="transmembrane region" description="Helical" evidence="2">
    <location>
        <begin position="20"/>
        <end position="41"/>
    </location>
</feature>
<keyword evidence="2" id="KW-0472">Membrane</keyword>
<keyword evidence="2" id="KW-1133">Transmembrane helix</keyword>
<evidence type="ECO:0000313" key="4">
    <source>
        <dbReference type="Proteomes" id="UP001243364"/>
    </source>
</evidence>
<dbReference type="EMBL" id="JAUSYA010000001">
    <property type="protein sequence ID" value="MDQ0681420.1"/>
    <property type="molecule type" value="Genomic_DNA"/>
</dbReference>
<gene>
    <name evidence="3" type="ORF">QFZ56_000383</name>
</gene>
<evidence type="ECO:0000256" key="1">
    <source>
        <dbReference type="SAM" id="MobiDB-lite"/>
    </source>
</evidence>